<evidence type="ECO:0000313" key="3">
    <source>
        <dbReference type="EMBL" id="CAB5011132.1"/>
    </source>
</evidence>
<gene>
    <name evidence="1" type="ORF">UFOPK3164_01798</name>
    <name evidence="2" type="ORF">UFOPK3427_01591</name>
    <name evidence="3" type="ORF">UFOPK4112_00317</name>
</gene>
<organism evidence="2">
    <name type="scientific">freshwater metagenome</name>
    <dbReference type="NCBI Taxonomy" id="449393"/>
    <lineage>
        <taxon>unclassified sequences</taxon>
        <taxon>metagenomes</taxon>
        <taxon>ecological metagenomes</taxon>
    </lineage>
</organism>
<evidence type="ECO:0000313" key="2">
    <source>
        <dbReference type="EMBL" id="CAB4882077.1"/>
    </source>
</evidence>
<proteinExistence type="predicted"/>
<dbReference type="AlphaFoldDB" id="A0A6J7EFI2"/>
<sequence>MFCRVIKTDHSLSIAASEWTAFCQLEFEEGTDSFVVWLNEDGTRRLRSWRHLDHCDSCGGEATTELDLTAIASLKTD</sequence>
<dbReference type="EMBL" id="CAFABE010000159">
    <property type="protein sequence ID" value="CAB4834979.1"/>
    <property type="molecule type" value="Genomic_DNA"/>
</dbReference>
<reference evidence="2" key="1">
    <citation type="submission" date="2020-05" db="EMBL/GenBank/DDBJ databases">
        <authorList>
            <person name="Chiriac C."/>
            <person name="Salcher M."/>
            <person name="Ghai R."/>
            <person name="Kavagutti S V."/>
        </authorList>
    </citation>
    <scope>NUCLEOTIDE SEQUENCE</scope>
</reference>
<dbReference type="EMBL" id="CAFBLT010000002">
    <property type="protein sequence ID" value="CAB4882077.1"/>
    <property type="molecule type" value="Genomic_DNA"/>
</dbReference>
<name>A0A6J7EFI2_9ZZZZ</name>
<accession>A0A6J7EFI2</accession>
<dbReference type="EMBL" id="CAFBPM010000002">
    <property type="protein sequence ID" value="CAB5011132.1"/>
    <property type="molecule type" value="Genomic_DNA"/>
</dbReference>
<protein>
    <submittedName>
        <fullName evidence="2">Unannotated protein</fullName>
    </submittedName>
</protein>
<evidence type="ECO:0000313" key="1">
    <source>
        <dbReference type="EMBL" id="CAB4834979.1"/>
    </source>
</evidence>